<evidence type="ECO:0000313" key="2">
    <source>
        <dbReference type="EMBL" id="KAF2398770.1"/>
    </source>
</evidence>
<feature type="region of interest" description="Disordered" evidence="1">
    <location>
        <begin position="1"/>
        <end position="243"/>
    </location>
</feature>
<proteinExistence type="predicted"/>
<feature type="compositionally biased region" description="Low complexity" evidence="1">
    <location>
        <begin position="216"/>
        <end position="237"/>
    </location>
</feature>
<reference evidence="2" key="1">
    <citation type="journal article" date="2020" name="Stud. Mycol.">
        <title>101 Dothideomycetes genomes: a test case for predicting lifestyles and emergence of pathogens.</title>
        <authorList>
            <person name="Haridas S."/>
            <person name="Albert R."/>
            <person name="Binder M."/>
            <person name="Bloem J."/>
            <person name="Labutti K."/>
            <person name="Salamov A."/>
            <person name="Andreopoulos B."/>
            <person name="Baker S."/>
            <person name="Barry K."/>
            <person name="Bills G."/>
            <person name="Bluhm B."/>
            <person name="Cannon C."/>
            <person name="Castanera R."/>
            <person name="Culley D."/>
            <person name="Daum C."/>
            <person name="Ezra D."/>
            <person name="Gonzalez J."/>
            <person name="Henrissat B."/>
            <person name="Kuo A."/>
            <person name="Liang C."/>
            <person name="Lipzen A."/>
            <person name="Lutzoni F."/>
            <person name="Magnuson J."/>
            <person name="Mondo S."/>
            <person name="Nolan M."/>
            <person name="Ohm R."/>
            <person name="Pangilinan J."/>
            <person name="Park H.-J."/>
            <person name="Ramirez L."/>
            <person name="Alfaro M."/>
            <person name="Sun H."/>
            <person name="Tritt A."/>
            <person name="Yoshinaga Y."/>
            <person name="Zwiers L.-H."/>
            <person name="Turgeon B."/>
            <person name="Goodwin S."/>
            <person name="Spatafora J."/>
            <person name="Crous P."/>
            <person name="Grigoriev I."/>
        </authorList>
    </citation>
    <scope>NUCLEOTIDE SEQUENCE</scope>
    <source>
        <strain evidence="2">CBS 262.69</strain>
    </source>
</reference>
<evidence type="ECO:0000313" key="3">
    <source>
        <dbReference type="Proteomes" id="UP000799640"/>
    </source>
</evidence>
<protein>
    <submittedName>
        <fullName evidence="2">Uncharacterized protein</fullName>
    </submittedName>
</protein>
<keyword evidence="3" id="KW-1185">Reference proteome</keyword>
<dbReference type="Proteomes" id="UP000799640">
    <property type="component" value="Unassembled WGS sequence"/>
</dbReference>
<feature type="compositionally biased region" description="Low complexity" evidence="1">
    <location>
        <begin position="103"/>
        <end position="116"/>
    </location>
</feature>
<dbReference type="EMBL" id="ML996699">
    <property type="protein sequence ID" value="KAF2398770.1"/>
    <property type="molecule type" value="Genomic_DNA"/>
</dbReference>
<feature type="compositionally biased region" description="Polar residues" evidence="1">
    <location>
        <begin position="48"/>
        <end position="62"/>
    </location>
</feature>
<feature type="compositionally biased region" description="Low complexity" evidence="1">
    <location>
        <begin position="161"/>
        <end position="171"/>
    </location>
</feature>
<name>A0A6G1HRX5_9PEZI</name>
<gene>
    <name evidence="2" type="ORF">EJ06DRAFT_91279</name>
</gene>
<accession>A0A6G1HRX5</accession>
<feature type="compositionally biased region" description="Low complexity" evidence="1">
    <location>
        <begin position="10"/>
        <end position="20"/>
    </location>
</feature>
<dbReference type="AlphaFoldDB" id="A0A6G1HRX5"/>
<evidence type="ECO:0000256" key="1">
    <source>
        <dbReference type="SAM" id="MobiDB-lite"/>
    </source>
</evidence>
<organism evidence="2 3">
    <name type="scientific">Trichodelitschia bisporula</name>
    <dbReference type="NCBI Taxonomy" id="703511"/>
    <lineage>
        <taxon>Eukaryota</taxon>
        <taxon>Fungi</taxon>
        <taxon>Dikarya</taxon>
        <taxon>Ascomycota</taxon>
        <taxon>Pezizomycotina</taxon>
        <taxon>Dothideomycetes</taxon>
        <taxon>Dothideomycetes incertae sedis</taxon>
        <taxon>Phaeotrichales</taxon>
        <taxon>Phaeotrichaceae</taxon>
        <taxon>Trichodelitschia</taxon>
    </lineage>
</organism>
<feature type="compositionally biased region" description="Low complexity" evidence="1">
    <location>
        <begin position="128"/>
        <end position="141"/>
    </location>
</feature>
<sequence length="243" mass="25436">MPSRDPTPEVPAAAPTPATPLMRSRSRRILDAIRHPRRELRARHTGERTPTTPDTSSFTRASGASRAPGMTSEESRNAWCMAQKMDDPEHWPAPFTPRPAPDTGSSSTPAAGSTPTTPAPGPRRRRSSAISSTPATSAPASTPAPPSPGTWIGSGRRRVAPAEAPADPTTPRVSRPRAGSRVPGAPSRPTGRTAPWSPTETPSPATGWIPPPGWVPATDPTPEASSTPASSTTPAPTNRLPEF</sequence>